<feature type="region of interest" description="Disordered" evidence="1">
    <location>
        <begin position="220"/>
        <end position="277"/>
    </location>
</feature>
<protein>
    <submittedName>
        <fullName evidence="2">Uncharacterized protein</fullName>
    </submittedName>
</protein>
<evidence type="ECO:0000313" key="2">
    <source>
        <dbReference type="EMBL" id="CAF4392528.1"/>
    </source>
</evidence>
<sequence>MGSCCCKKKVCTMEADKIQSKEIATDTLKVNKMEPNEIATRTMIIDKMKTKESTTGTLKVDKMEITEMTIGTLKIDPKKHGTFTIALIYFLVDTKNFYIANTMSDTSRPTSRWLSSVPTRVKSNNNPTRQAIPLILARRKLLRSAKNHQQTFAQRMAKVKHDTEELYQLYYSNNIKFDTFQQQIVTGTRISSLQTSPTSYHRLNAISTNTFDSRHCVSREQLSQSDMCNDENQVSYDEQKQSPVPVKRSVQVRIDNNPTTAPSTPTASSRSSSPEFRISISSNSNLNTLDNSSFMRQDEFNESTLNKKSSFFVDPPADSFEDHSIKARKAANNIQSLSTKLSLINLHSLPQSTTSLVNSKKDPINTSYSSFSTINSLEQQNPPHILTGRAVTAHQRLSVQHKQRANTSITTSTNSFSRRTPLKPSPPSSQSSKRDSPVFIGAQRVVSIPSKCSRYVLVTFPPSPIRYNTPTYVERLLLPERFPTLFQNIVHSHEQNRHNK</sequence>
<dbReference type="AlphaFoldDB" id="A0A820NQX7"/>
<feature type="region of interest" description="Disordered" evidence="1">
    <location>
        <begin position="398"/>
        <end position="436"/>
    </location>
</feature>
<gene>
    <name evidence="2" type="ORF">TSG867_LOCUS12382</name>
</gene>
<feature type="compositionally biased region" description="Polar residues" evidence="1">
    <location>
        <begin position="220"/>
        <end position="236"/>
    </location>
</feature>
<feature type="compositionally biased region" description="Low complexity" evidence="1">
    <location>
        <begin position="257"/>
        <end position="277"/>
    </location>
</feature>
<comment type="caution">
    <text evidence="2">The sequence shown here is derived from an EMBL/GenBank/DDBJ whole genome shotgun (WGS) entry which is preliminary data.</text>
</comment>
<reference evidence="2" key="1">
    <citation type="submission" date="2021-02" db="EMBL/GenBank/DDBJ databases">
        <authorList>
            <person name="Nowell W R."/>
        </authorList>
    </citation>
    <scope>NUCLEOTIDE SEQUENCE</scope>
</reference>
<evidence type="ECO:0000256" key="1">
    <source>
        <dbReference type="SAM" id="MobiDB-lite"/>
    </source>
</evidence>
<evidence type="ECO:0000313" key="3">
    <source>
        <dbReference type="Proteomes" id="UP000663862"/>
    </source>
</evidence>
<feature type="compositionally biased region" description="Low complexity" evidence="1">
    <location>
        <begin position="406"/>
        <end position="419"/>
    </location>
</feature>
<accession>A0A820NQX7</accession>
<organism evidence="2 3">
    <name type="scientific">Rotaria socialis</name>
    <dbReference type="NCBI Taxonomy" id="392032"/>
    <lineage>
        <taxon>Eukaryota</taxon>
        <taxon>Metazoa</taxon>
        <taxon>Spiralia</taxon>
        <taxon>Gnathifera</taxon>
        <taxon>Rotifera</taxon>
        <taxon>Eurotatoria</taxon>
        <taxon>Bdelloidea</taxon>
        <taxon>Philodinida</taxon>
        <taxon>Philodinidae</taxon>
        <taxon>Rotaria</taxon>
    </lineage>
</organism>
<dbReference type="Proteomes" id="UP000663862">
    <property type="component" value="Unassembled WGS sequence"/>
</dbReference>
<dbReference type="EMBL" id="CAJOBQ010000624">
    <property type="protein sequence ID" value="CAF4392528.1"/>
    <property type="molecule type" value="Genomic_DNA"/>
</dbReference>
<name>A0A820NQX7_9BILA</name>
<proteinExistence type="predicted"/>